<evidence type="ECO:0000256" key="1">
    <source>
        <dbReference type="SAM" id="Phobius"/>
    </source>
</evidence>
<name>A0A077PBV5_XENBV</name>
<feature type="transmembrane region" description="Helical" evidence="1">
    <location>
        <begin position="20"/>
        <end position="39"/>
    </location>
</feature>
<comment type="caution">
    <text evidence="2">The sequence shown here is derived from an EMBL/GenBank/DDBJ whole genome shotgun (WGS) entry which is preliminary data.</text>
</comment>
<gene>
    <name evidence="2" type="ORF">XBKQ1_1280044</name>
</gene>
<sequence length="48" mass="5579">MDFIYLSVINFNAIEIGLKLIAILYLFYMTTAVIILNIFNQIKLLLNI</sequence>
<evidence type="ECO:0000313" key="3">
    <source>
        <dbReference type="Proteomes" id="UP000028500"/>
    </source>
</evidence>
<reference evidence="2" key="1">
    <citation type="submission" date="2013-07" db="EMBL/GenBank/DDBJ databases">
        <title>Sub-species coevolution in mutualistic symbiosis.</title>
        <authorList>
            <person name="Murfin K."/>
            <person name="Klassen J."/>
            <person name="Lee M."/>
            <person name="Forst S."/>
            <person name="Stock P."/>
            <person name="Goodrich-Blair H."/>
        </authorList>
    </citation>
    <scope>NUCLEOTIDE SEQUENCE [LARGE SCALE GENOMIC DNA]</scope>
    <source>
        <strain evidence="2">Kraussei Quebec</strain>
    </source>
</reference>
<protein>
    <submittedName>
        <fullName evidence="2">Uncharacterized protein</fullName>
    </submittedName>
</protein>
<keyword evidence="3" id="KW-1185">Reference proteome</keyword>
<proteinExistence type="predicted"/>
<dbReference type="EMBL" id="CBSY010000033">
    <property type="protein sequence ID" value="CDH18493.1"/>
    <property type="molecule type" value="Genomic_DNA"/>
</dbReference>
<keyword evidence="1" id="KW-0472">Membrane</keyword>
<accession>A0A077PBV5</accession>
<organism evidence="2 3">
    <name type="scientific">Xenorhabdus bovienii str. kraussei Quebec</name>
    <dbReference type="NCBI Taxonomy" id="1398203"/>
    <lineage>
        <taxon>Bacteria</taxon>
        <taxon>Pseudomonadati</taxon>
        <taxon>Pseudomonadota</taxon>
        <taxon>Gammaproteobacteria</taxon>
        <taxon>Enterobacterales</taxon>
        <taxon>Morganellaceae</taxon>
        <taxon>Xenorhabdus</taxon>
    </lineage>
</organism>
<dbReference type="AlphaFoldDB" id="A0A077PBV5"/>
<evidence type="ECO:0000313" key="2">
    <source>
        <dbReference type="EMBL" id="CDH18493.1"/>
    </source>
</evidence>
<dbReference type="Proteomes" id="UP000028500">
    <property type="component" value="Unassembled WGS sequence"/>
</dbReference>
<dbReference type="HOGENOM" id="CLU_3159468_0_0_6"/>
<keyword evidence="1" id="KW-0812">Transmembrane</keyword>
<keyword evidence="1" id="KW-1133">Transmembrane helix</keyword>